<evidence type="ECO:0000256" key="2">
    <source>
        <dbReference type="SAM" id="Coils"/>
    </source>
</evidence>
<gene>
    <name evidence="3" type="ORF">B0I21_106272</name>
</gene>
<dbReference type="GO" id="GO:1990281">
    <property type="term" value="C:efflux pump complex"/>
    <property type="evidence" value="ECO:0007669"/>
    <property type="project" value="TreeGrafter"/>
</dbReference>
<dbReference type="OrthoDB" id="9798190at2"/>
<dbReference type="PROSITE" id="PS51257">
    <property type="entry name" value="PROKAR_LIPOPROTEIN"/>
    <property type="match status" value="1"/>
</dbReference>
<dbReference type="PANTHER" id="PTHR30469:SF15">
    <property type="entry name" value="HLYD FAMILY OF SECRETION PROTEINS"/>
    <property type="match status" value="1"/>
</dbReference>
<keyword evidence="4" id="KW-1185">Reference proteome</keyword>
<dbReference type="NCBIfam" id="TIGR01730">
    <property type="entry name" value="RND_mfp"/>
    <property type="match status" value="1"/>
</dbReference>
<comment type="similarity">
    <text evidence="1">Belongs to the membrane fusion protein (MFP) (TC 8.A.1) family.</text>
</comment>
<dbReference type="Gene3D" id="2.40.50.100">
    <property type="match status" value="1"/>
</dbReference>
<dbReference type="EMBL" id="SNZV01000006">
    <property type="protein sequence ID" value="TDS12414.1"/>
    <property type="molecule type" value="Genomic_DNA"/>
</dbReference>
<name>A0A4R7CZ18_9SPHI</name>
<dbReference type="GO" id="GO:0015562">
    <property type="term" value="F:efflux transmembrane transporter activity"/>
    <property type="evidence" value="ECO:0007669"/>
    <property type="project" value="TreeGrafter"/>
</dbReference>
<organism evidence="3 4">
    <name type="scientific">Sphingobacterium paludis</name>
    <dbReference type="NCBI Taxonomy" id="1476465"/>
    <lineage>
        <taxon>Bacteria</taxon>
        <taxon>Pseudomonadati</taxon>
        <taxon>Bacteroidota</taxon>
        <taxon>Sphingobacteriia</taxon>
        <taxon>Sphingobacteriales</taxon>
        <taxon>Sphingobacteriaceae</taxon>
        <taxon>Sphingobacterium</taxon>
    </lineage>
</organism>
<proteinExistence type="inferred from homology"/>
<evidence type="ECO:0000313" key="3">
    <source>
        <dbReference type="EMBL" id="TDS12414.1"/>
    </source>
</evidence>
<feature type="coiled-coil region" evidence="2">
    <location>
        <begin position="105"/>
        <end position="156"/>
    </location>
</feature>
<keyword evidence="2" id="KW-0175">Coiled coil</keyword>
<dbReference type="Proteomes" id="UP000294752">
    <property type="component" value="Unassembled WGS sequence"/>
</dbReference>
<dbReference type="Gene3D" id="2.40.30.170">
    <property type="match status" value="1"/>
</dbReference>
<evidence type="ECO:0000313" key="4">
    <source>
        <dbReference type="Proteomes" id="UP000294752"/>
    </source>
</evidence>
<dbReference type="SUPFAM" id="SSF111369">
    <property type="entry name" value="HlyD-like secretion proteins"/>
    <property type="match status" value="1"/>
</dbReference>
<evidence type="ECO:0000256" key="1">
    <source>
        <dbReference type="ARBA" id="ARBA00009477"/>
    </source>
</evidence>
<dbReference type="PANTHER" id="PTHR30469">
    <property type="entry name" value="MULTIDRUG RESISTANCE PROTEIN MDTA"/>
    <property type="match status" value="1"/>
</dbReference>
<dbReference type="AlphaFoldDB" id="A0A4R7CZ18"/>
<comment type="caution">
    <text evidence="3">The sequence shown here is derived from an EMBL/GenBank/DDBJ whole genome shotgun (WGS) entry which is preliminary data.</text>
</comment>
<protein>
    <submittedName>
        <fullName evidence="3">RND family efflux transporter MFP subunit</fullName>
    </submittedName>
</protein>
<dbReference type="InterPro" id="IPR006143">
    <property type="entry name" value="RND_pump_MFP"/>
</dbReference>
<dbReference type="Gene3D" id="2.40.420.20">
    <property type="match status" value="1"/>
</dbReference>
<dbReference type="RefSeq" id="WP_133641033.1">
    <property type="nucleotide sequence ID" value="NZ_SNZV01000006.1"/>
</dbReference>
<sequence length="355" mass="38538">MKISIRTYFMLVALVGAATLQSCHQPDRSTEIPHTDTIPVALLSLHNAASAITVEATGTFSTDDETLLSFKSGGVIEKMFVREGDAVRPGQLLARVHQDEIDAHASQARLAVEKAKRDYDRASKLYRDSVTTLEQMQNAETALRVAQQDLKSIQFNKQYAEIRSTSNGYVLARLAQEGQVVGPGTPVFQINGANEGNWELKVGVSDRQWSMLAIGDTASVRADVFGDQVFRAFVSRKSEGLDPNTGTFSIFLRLEQVPKNKLASGVFARAEIRKRAKQDAVWNIPYEALLDGNGKEGYVFVTDDHKTAKRVKVSLGAIAADQVTVLSGLDGAGALIVSGSPYLVDGAPIKVVSKK</sequence>
<accession>A0A4R7CZ18</accession>
<reference evidence="3 4" key="1">
    <citation type="submission" date="2019-03" db="EMBL/GenBank/DDBJ databases">
        <title>Genomic Encyclopedia of Type Strains, Phase III (KMG-III): the genomes of soil and plant-associated and newly described type strains.</title>
        <authorList>
            <person name="Whitman W."/>
        </authorList>
    </citation>
    <scope>NUCLEOTIDE SEQUENCE [LARGE SCALE GENOMIC DNA]</scope>
    <source>
        <strain evidence="3 4">CGMCC 1.12801</strain>
    </source>
</reference>